<dbReference type="NCBIfam" id="NF033788">
    <property type="entry name" value="HTH_metalloreg"/>
    <property type="match status" value="1"/>
</dbReference>
<comment type="caution">
    <text evidence="5">The sequence shown here is derived from an EMBL/GenBank/DDBJ whole genome shotgun (WGS) entry which is preliminary data.</text>
</comment>
<dbReference type="InterPro" id="IPR001845">
    <property type="entry name" value="HTH_ArsR_DNA-bd_dom"/>
</dbReference>
<protein>
    <submittedName>
        <fullName evidence="5">Metalloregulator ArsR/SmtB family transcription factor</fullName>
    </submittedName>
</protein>
<keyword evidence="6" id="KW-1185">Reference proteome</keyword>
<dbReference type="PRINTS" id="PR00778">
    <property type="entry name" value="HTHARSR"/>
</dbReference>
<evidence type="ECO:0000256" key="1">
    <source>
        <dbReference type="ARBA" id="ARBA00023015"/>
    </source>
</evidence>
<dbReference type="Pfam" id="PF01022">
    <property type="entry name" value="HTH_5"/>
    <property type="match status" value="1"/>
</dbReference>
<evidence type="ECO:0000259" key="4">
    <source>
        <dbReference type="PROSITE" id="PS50987"/>
    </source>
</evidence>
<dbReference type="SMART" id="SM00418">
    <property type="entry name" value="HTH_ARSR"/>
    <property type="match status" value="1"/>
</dbReference>
<keyword evidence="1" id="KW-0805">Transcription regulation</keyword>
<evidence type="ECO:0000256" key="3">
    <source>
        <dbReference type="ARBA" id="ARBA00023163"/>
    </source>
</evidence>
<organism evidence="5 6">
    <name type="scientific">Phytohabitans maris</name>
    <dbReference type="NCBI Taxonomy" id="3071409"/>
    <lineage>
        <taxon>Bacteria</taxon>
        <taxon>Bacillati</taxon>
        <taxon>Actinomycetota</taxon>
        <taxon>Actinomycetes</taxon>
        <taxon>Micromonosporales</taxon>
        <taxon>Micromonosporaceae</taxon>
    </lineage>
</organism>
<evidence type="ECO:0000313" key="6">
    <source>
        <dbReference type="Proteomes" id="UP001230908"/>
    </source>
</evidence>
<dbReference type="CDD" id="cd00090">
    <property type="entry name" value="HTH_ARSR"/>
    <property type="match status" value="1"/>
</dbReference>
<name>A0ABU0ZQD9_9ACTN</name>
<evidence type="ECO:0000256" key="2">
    <source>
        <dbReference type="ARBA" id="ARBA00023125"/>
    </source>
</evidence>
<proteinExistence type="predicted"/>
<gene>
    <name evidence="5" type="ORF">RB614_28915</name>
</gene>
<dbReference type="Gene3D" id="1.10.10.10">
    <property type="entry name" value="Winged helix-like DNA-binding domain superfamily/Winged helix DNA-binding domain"/>
    <property type="match status" value="1"/>
</dbReference>
<dbReference type="RefSeq" id="WP_308715830.1">
    <property type="nucleotide sequence ID" value="NZ_JAVHUY010000031.1"/>
</dbReference>
<dbReference type="PROSITE" id="PS50987">
    <property type="entry name" value="HTH_ARSR_2"/>
    <property type="match status" value="1"/>
</dbReference>
<dbReference type="PANTHER" id="PTHR33154:SF33">
    <property type="entry name" value="TRANSCRIPTIONAL REPRESSOR SDPR"/>
    <property type="match status" value="1"/>
</dbReference>
<dbReference type="InterPro" id="IPR051081">
    <property type="entry name" value="HTH_MetalResp_TranReg"/>
</dbReference>
<dbReference type="InterPro" id="IPR011991">
    <property type="entry name" value="ArsR-like_HTH"/>
</dbReference>
<dbReference type="Proteomes" id="UP001230908">
    <property type="component" value="Unassembled WGS sequence"/>
</dbReference>
<dbReference type="PANTHER" id="PTHR33154">
    <property type="entry name" value="TRANSCRIPTIONAL REGULATOR, ARSR FAMILY"/>
    <property type="match status" value="1"/>
</dbReference>
<dbReference type="InterPro" id="IPR036390">
    <property type="entry name" value="WH_DNA-bd_sf"/>
</dbReference>
<dbReference type="SUPFAM" id="SSF46785">
    <property type="entry name" value="Winged helix' DNA-binding domain"/>
    <property type="match status" value="1"/>
</dbReference>
<keyword evidence="3" id="KW-0804">Transcription</keyword>
<sequence>MSKPLPPLAPLPEVFKALSDDMRWTIVLAMLDVDELACTTIEHMLPVSKPTISYHVKVLYHAGLIEIRKQGRNYFYRLRRDMLDDFMRQMAEHLGMEEEVDALG</sequence>
<reference evidence="5 6" key="1">
    <citation type="submission" date="2023-08" db="EMBL/GenBank/DDBJ databases">
        <title>Phytohabitans sansha sp. nov., isolated from marine sediment.</title>
        <authorList>
            <person name="Zhao Y."/>
            <person name="Yi K."/>
        </authorList>
    </citation>
    <scope>NUCLEOTIDE SEQUENCE [LARGE SCALE GENOMIC DNA]</scope>
    <source>
        <strain evidence="5 6">ZYX-F-186</strain>
    </source>
</reference>
<accession>A0ABU0ZQD9</accession>
<keyword evidence="2" id="KW-0238">DNA-binding</keyword>
<dbReference type="InterPro" id="IPR036388">
    <property type="entry name" value="WH-like_DNA-bd_sf"/>
</dbReference>
<evidence type="ECO:0000313" key="5">
    <source>
        <dbReference type="EMBL" id="MDQ7908559.1"/>
    </source>
</evidence>
<dbReference type="EMBL" id="JAVHUY010000031">
    <property type="protein sequence ID" value="MDQ7908559.1"/>
    <property type="molecule type" value="Genomic_DNA"/>
</dbReference>
<feature type="domain" description="HTH arsR-type" evidence="4">
    <location>
        <begin position="5"/>
        <end position="98"/>
    </location>
</feature>